<evidence type="ECO:0000256" key="2">
    <source>
        <dbReference type="ARBA" id="ARBA00004613"/>
    </source>
</evidence>
<evidence type="ECO:0000256" key="5">
    <source>
        <dbReference type="ARBA" id="ARBA00022525"/>
    </source>
</evidence>
<evidence type="ECO:0000256" key="9">
    <source>
        <dbReference type="SAM" id="SignalP"/>
    </source>
</evidence>
<evidence type="ECO:0000313" key="12">
    <source>
        <dbReference type="Proteomes" id="UP000799640"/>
    </source>
</evidence>
<proteinExistence type="inferred from homology"/>
<protein>
    <recommendedName>
        <fullName evidence="4">mannan endo-1,4-beta-mannosidase</fullName>
        <ecNumber evidence="4">3.2.1.78</ecNumber>
    </recommendedName>
</protein>
<feature type="signal peptide" evidence="9">
    <location>
        <begin position="1"/>
        <end position="15"/>
    </location>
</feature>
<dbReference type="GO" id="GO:0005576">
    <property type="term" value="C:extracellular region"/>
    <property type="evidence" value="ECO:0007669"/>
    <property type="project" value="UniProtKB-SubCell"/>
</dbReference>
<dbReference type="EMBL" id="ML996687">
    <property type="protein sequence ID" value="KAF2404923.1"/>
    <property type="molecule type" value="Genomic_DNA"/>
</dbReference>
<comment type="subcellular location">
    <subcellularLocation>
        <location evidence="2">Secreted</location>
    </subcellularLocation>
</comment>
<dbReference type="Gene3D" id="3.20.20.80">
    <property type="entry name" value="Glycosidases"/>
    <property type="match status" value="1"/>
</dbReference>
<dbReference type="GO" id="GO:0016985">
    <property type="term" value="F:mannan endo-1,4-beta-mannosidase activity"/>
    <property type="evidence" value="ECO:0007669"/>
    <property type="project" value="UniProtKB-EC"/>
</dbReference>
<evidence type="ECO:0000256" key="6">
    <source>
        <dbReference type="ARBA" id="ARBA00022729"/>
    </source>
</evidence>
<evidence type="ECO:0000313" key="11">
    <source>
        <dbReference type="EMBL" id="KAF2404923.1"/>
    </source>
</evidence>
<evidence type="ECO:0000259" key="10">
    <source>
        <dbReference type="Pfam" id="PF26410"/>
    </source>
</evidence>
<evidence type="ECO:0000256" key="8">
    <source>
        <dbReference type="ARBA" id="ARBA00023295"/>
    </source>
</evidence>
<evidence type="ECO:0000256" key="1">
    <source>
        <dbReference type="ARBA" id="ARBA00001678"/>
    </source>
</evidence>
<dbReference type="AlphaFoldDB" id="A0A6G1I9D5"/>
<dbReference type="InterPro" id="IPR045053">
    <property type="entry name" value="MAN-like"/>
</dbReference>
<evidence type="ECO:0000256" key="7">
    <source>
        <dbReference type="ARBA" id="ARBA00022801"/>
    </source>
</evidence>
<keyword evidence="7 11" id="KW-0378">Hydrolase</keyword>
<reference evidence="11" key="1">
    <citation type="journal article" date="2020" name="Stud. Mycol.">
        <title>101 Dothideomycetes genomes: a test case for predicting lifestyles and emergence of pathogens.</title>
        <authorList>
            <person name="Haridas S."/>
            <person name="Albert R."/>
            <person name="Binder M."/>
            <person name="Bloem J."/>
            <person name="Labutti K."/>
            <person name="Salamov A."/>
            <person name="Andreopoulos B."/>
            <person name="Baker S."/>
            <person name="Barry K."/>
            <person name="Bills G."/>
            <person name="Bluhm B."/>
            <person name="Cannon C."/>
            <person name="Castanera R."/>
            <person name="Culley D."/>
            <person name="Daum C."/>
            <person name="Ezra D."/>
            <person name="Gonzalez J."/>
            <person name="Henrissat B."/>
            <person name="Kuo A."/>
            <person name="Liang C."/>
            <person name="Lipzen A."/>
            <person name="Lutzoni F."/>
            <person name="Magnuson J."/>
            <person name="Mondo S."/>
            <person name="Nolan M."/>
            <person name="Ohm R."/>
            <person name="Pangilinan J."/>
            <person name="Park H.-J."/>
            <person name="Ramirez L."/>
            <person name="Alfaro M."/>
            <person name="Sun H."/>
            <person name="Tritt A."/>
            <person name="Yoshinaga Y."/>
            <person name="Zwiers L.-H."/>
            <person name="Turgeon B."/>
            <person name="Goodwin S."/>
            <person name="Spatafora J."/>
            <person name="Crous P."/>
            <person name="Grigoriev I."/>
        </authorList>
    </citation>
    <scope>NUCLEOTIDE SEQUENCE</scope>
    <source>
        <strain evidence="11">CBS 262.69</strain>
    </source>
</reference>
<dbReference type="EC" id="3.2.1.78" evidence="4"/>
<dbReference type="InterPro" id="IPR017853">
    <property type="entry name" value="GH"/>
</dbReference>
<dbReference type="GO" id="GO:0046355">
    <property type="term" value="P:mannan catabolic process"/>
    <property type="evidence" value="ECO:0007669"/>
    <property type="project" value="UniProtKB-ARBA"/>
</dbReference>
<dbReference type="SUPFAM" id="SSF51445">
    <property type="entry name" value="(Trans)glycosidases"/>
    <property type="match status" value="1"/>
</dbReference>
<comment type="catalytic activity">
    <reaction evidence="1">
        <text>Random hydrolysis of (1-&gt;4)-beta-D-mannosidic linkages in mannans, galactomannans and glucomannans.</text>
        <dbReference type="EC" id="3.2.1.78"/>
    </reaction>
</comment>
<dbReference type="PANTHER" id="PTHR31451">
    <property type="match status" value="1"/>
</dbReference>
<keyword evidence="12" id="KW-1185">Reference proteome</keyword>
<dbReference type="PANTHER" id="PTHR31451:SF39">
    <property type="entry name" value="MANNAN ENDO-1,4-BETA-MANNOSIDASE 1"/>
    <property type="match status" value="1"/>
</dbReference>
<sequence>MKSAVFLSLATAVAARLFNGSHSNFPRVDGFKFNIDGKTEYFRGTNAYWLPFLAKSEDIDLTLDHMAEANLKVVRVWGFNDVGSIPTKGTVWFQSFITGSEPVINTGPDGLQKLDYVIDAAEKRGIKLIIPFVNNWEDYGGMAQYVRHYGGSLPSEWYGSEPAQVQYRKYIKAVISRRINSSAIFAWELANEPRCQGCNTTVIAEWAAKTSKYIKSLDPHHMVAAGDEGFGIAGGDGATPYLSVDGGDFKALVEIPDIDFGTFHLYPDHWGIDAAWGNTWIQNHAKACIAAKKPCVFEEYGMMDTDKCPTLEGWQRLSSQTPGMAGDMYWQYGDKLSIGDTADDKFTIYRNSPNWKCGTGKRASAQ</sequence>
<accession>A0A6G1I9D5</accession>
<gene>
    <name evidence="11" type="ORF">EJ06DRAFT_4357</name>
</gene>
<evidence type="ECO:0000256" key="4">
    <source>
        <dbReference type="ARBA" id="ARBA00012706"/>
    </source>
</evidence>
<evidence type="ECO:0000256" key="3">
    <source>
        <dbReference type="ARBA" id="ARBA00005641"/>
    </source>
</evidence>
<feature type="domain" description="Glycoside hydrolase family 5" evidence="10">
    <location>
        <begin position="24"/>
        <end position="331"/>
    </location>
</feature>
<keyword evidence="8" id="KW-0326">Glycosidase</keyword>
<dbReference type="Proteomes" id="UP000799640">
    <property type="component" value="Unassembled WGS sequence"/>
</dbReference>
<name>A0A6G1I9D5_9PEZI</name>
<dbReference type="InterPro" id="IPR001547">
    <property type="entry name" value="Glyco_hydro_5"/>
</dbReference>
<feature type="chain" id="PRO_5026329768" description="mannan endo-1,4-beta-mannosidase" evidence="9">
    <location>
        <begin position="16"/>
        <end position="366"/>
    </location>
</feature>
<dbReference type="OrthoDB" id="406631at2759"/>
<keyword evidence="6 9" id="KW-0732">Signal</keyword>
<dbReference type="FunFam" id="3.20.20.80:FF:000076">
    <property type="entry name" value="Mannan endo-1,4-beta-mannosidase A"/>
    <property type="match status" value="1"/>
</dbReference>
<keyword evidence="5" id="KW-0964">Secreted</keyword>
<comment type="similarity">
    <text evidence="3">Belongs to the glycosyl hydrolase 5 (cellulase A) family.</text>
</comment>
<dbReference type="Pfam" id="PF26410">
    <property type="entry name" value="GH5_mannosidase"/>
    <property type="match status" value="1"/>
</dbReference>
<organism evidence="11 12">
    <name type="scientific">Trichodelitschia bisporula</name>
    <dbReference type="NCBI Taxonomy" id="703511"/>
    <lineage>
        <taxon>Eukaryota</taxon>
        <taxon>Fungi</taxon>
        <taxon>Dikarya</taxon>
        <taxon>Ascomycota</taxon>
        <taxon>Pezizomycotina</taxon>
        <taxon>Dothideomycetes</taxon>
        <taxon>Dothideomycetes incertae sedis</taxon>
        <taxon>Phaeotrichales</taxon>
        <taxon>Phaeotrichaceae</taxon>
        <taxon>Trichodelitschia</taxon>
    </lineage>
</organism>